<dbReference type="EMBL" id="MOBP01000008">
    <property type="protein sequence ID" value="RON53957.1"/>
    <property type="molecule type" value="Genomic_DNA"/>
</dbReference>
<organism evidence="1 2">
    <name type="scientific">Pseudomonas frederiksbergensis</name>
    <dbReference type="NCBI Taxonomy" id="104087"/>
    <lineage>
        <taxon>Bacteria</taxon>
        <taxon>Pseudomonadati</taxon>
        <taxon>Pseudomonadota</taxon>
        <taxon>Gammaproteobacteria</taxon>
        <taxon>Pseudomonadales</taxon>
        <taxon>Pseudomonadaceae</taxon>
        <taxon>Pseudomonas</taxon>
    </lineage>
</organism>
<reference evidence="1 2" key="1">
    <citation type="submission" date="2016-10" db="EMBL/GenBank/DDBJ databases">
        <title>Comparative genome analysis of multiple Pseudomonas spp. focuses on biocontrol and plant growth promoting traits.</title>
        <authorList>
            <person name="Tao X.-Y."/>
            <person name="Taylor C.G."/>
        </authorList>
    </citation>
    <scope>NUCLEOTIDE SEQUENCE [LARGE SCALE GENOMIC DNA]</scope>
    <source>
        <strain evidence="1 2">39A2</strain>
    </source>
</reference>
<dbReference type="OrthoDB" id="9937838at2"/>
<evidence type="ECO:0000313" key="1">
    <source>
        <dbReference type="EMBL" id="RON53957.1"/>
    </source>
</evidence>
<dbReference type="RefSeq" id="WP_123406652.1">
    <property type="nucleotide sequence ID" value="NZ_MOBP01000008.1"/>
</dbReference>
<name>A0A423KKN2_9PSED</name>
<accession>A0A423KKN2</accession>
<gene>
    <name evidence="1" type="ORF">BK665_13740</name>
</gene>
<dbReference type="Proteomes" id="UP000283627">
    <property type="component" value="Unassembled WGS sequence"/>
</dbReference>
<protein>
    <submittedName>
        <fullName evidence="1">Uncharacterized protein</fullName>
    </submittedName>
</protein>
<sequence length="162" mass="17917">MNAILLDVIKVGFHGAAIVMALLTARLLHQALNKWGPEVKNNAGGNLAKILKEVRVFMMLCFALFAIGVSAEFYTPSSHQAIANLMVTPSPWPEDLKPYEGYVTVSRDKLKVEIIDGFAQIEVGDKENIRIGVERLVNKLGELNADNKRLLPTRTPMRGFGE</sequence>
<evidence type="ECO:0000313" key="2">
    <source>
        <dbReference type="Proteomes" id="UP000283627"/>
    </source>
</evidence>
<comment type="caution">
    <text evidence="1">The sequence shown here is derived from an EMBL/GenBank/DDBJ whole genome shotgun (WGS) entry which is preliminary data.</text>
</comment>
<dbReference type="AlphaFoldDB" id="A0A423KKN2"/>
<proteinExistence type="predicted"/>